<feature type="disulfide bond" evidence="13">
    <location>
        <begin position="1071"/>
        <end position="1083"/>
    </location>
</feature>
<feature type="disulfide bond" evidence="13">
    <location>
        <begin position="766"/>
        <end position="778"/>
    </location>
</feature>
<evidence type="ECO:0000259" key="18">
    <source>
        <dbReference type="PROSITE" id="PS51117"/>
    </source>
</evidence>
<keyword evidence="11" id="KW-0325">Glycoprotein</keyword>
<proteinExistence type="predicted"/>
<evidence type="ECO:0000256" key="3">
    <source>
        <dbReference type="ARBA" id="ARBA00022525"/>
    </source>
</evidence>
<evidence type="ECO:0000256" key="15">
    <source>
        <dbReference type="SAM" id="SignalP"/>
    </source>
</evidence>
<feature type="domain" description="Laminin EGF-like" evidence="16">
    <location>
        <begin position="458"/>
        <end position="508"/>
    </location>
</feature>
<dbReference type="GO" id="GO:0009888">
    <property type="term" value="P:tissue development"/>
    <property type="evidence" value="ECO:0007669"/>
    <property type="project" value="TreeGrafter"/>
</dbReference>
<dbReference type="CDD" id="cd00055">
    <property type="entry name" value="EGF_Lam"/>
    <property type="match status" value="13"/>
</dbReference>
<feature type="disulfide bond" evidence="13">
    <location>
        <begin position="1092"/>
        <end position="1101"/>
    </location>
</feature>
<dbReference type="InterPro" id="IPR050440">
    <property type="entry name" value="Laminin/Netrin_ECM"/>
</dbReference>
<feature type="disulfide bond" evidence="13">
    <location>
        <begin position="480"/>
        <end position="489"/>
    </location>
</feature>
<dbReference type="SMART" id="SM00180">
    <property type="entry name" value="EGF_Lam"/>
    <property type="match status" value="13"/>
</dbReference>
<evidence type="ECO:0000256" key="11">
    <source>
        <dbReference type="ARBA" id="ARBA00023180"/>
    </source>
</evidence>
<feature type="domain" description="Laminin EGF-like" evidence="16">
    <location>
        <begin position="1020"/>
        <end position="1070"/>
    </location>
</feature>
<feature type="domain" description="Laminin EGF-like" evidence="16">
    <location>
        <begin position="398"/>
        <end position="457"/>
    </location>
</feature>
<feature type="signal peptide" evidence="15">
    <location>
        <begin position="1"/>
        <end position="24"/>
    </location>
</feature>
<dbReference type="FunFam" id="2.60.120.260:FF:000010">
    <property type="entry name" value="Laminin subunit beta 1"/>
    <property type="match status" value="1"/>
</dbReference>
<feature type="domain" description="Laminin EGF-like" evidence="16">
    <location>
        <begin position="1119"/>
        <end position="1165"/>
    </location>
</feature>
<dbReference type="FunFam" id="2.10.25.10:FF:000105">
    <property type="entry name" value="laminin subunit gamma-1"/>
    <property type="match status" value="1"/>
</dbReference>
<feature type="domain" description="Laminin EGF-like" evidence="16">
    <location>
        <begin position="335"/>
        <end position="397"/>
    </location>
</feature>
<feature type="disulfide bond" evidence="13">
    <location>
        <begin position="1043"/>
        <end position="1052"/>
    </location>
</feature>
<dbReference type="SMART" id="SM00136">
    <property type="entry name" value="LamNT"/>
    <property type="match status" value="1"/>
</dbReference>
<feature type="disulfide bond" evidence="13">
    <location>
        <begin position="1073"/>
        <end position="1090"/>
    </location>
</feature>
<evidence type="ECO:0000256" key="6">
    <source>
        <dbReference type="ARBA" id="ARBA00022737"/>
    </source>
</evidence>
<gene>
    <name evidence="19" type="ORF">SNE40_015066</name>
</gene>
<keyword evidence="9 14" id="KW-0175">Coiled coil</keyword>
<evidence type="ECO:0000256" key="5">
    <source>
        <dbReference type="ARBA" id="ARBA00022729"/>
    </source>
</evidence>
<dbReference type="GO" id="GO:0070831">
    <property type="term" value="P:basement membrane assembly"/>
    <property type="evidence" value="ECO:0007669"/>
    <property type="project" value="TreeGrafter"/>
</dbReference>
<feature type="coiled-coil region" evidence="14">
    <location>
        <begin position="1718"/>
        <end position="1752"/>
    </location>
</feature>
<comment type="caution">
    <text evidence="19">The sequence shown here is derived from an EMBL/GenBank/DDBJ whole genome shotgun (WGS) entry which is preliminary data.</text>
</comment>
<dbReference type="FunFam" id="2.10.25.10:FF:000065">
    <property type="entry name" value="Laminin subunit beta 1"/>
    <property type="match status" value="1"/>
</dbReference>
<feature type="disulfide bond" evidence="13">
    <location>
        <begin position="768"/>
        <end position="785"/>
    </location>
</feature>
<dbReference type="PANTHER" id="PTHR10574:SF375">
    <property type="entry name" value="LAMININ SUBUNIT BETA-1"/>
    <property type="match status" value="1"/>
</dbReference>
<feature type="disulfide bond" evidence="13">
    <location>
        <begin position="1119"/>
        <end position="1131"/>
    </location>
</feature>
<dbReference type="InterPro" id="IPR056863">
    <property type="entry name" value="LMN_ATRN_NET-like_EGF"/>
</dbReference>
<dbReference type="PRINTS" id="PR00011">
    <property type="entry name" value="EGFLAMININ"/>
</dbReference>
<evidence type="ECO:0000256" key="8">
    <source>
        <dbReference type="ARBA" id="ARBA00022889"/>
    </source>
</evidence>
<dbReference type="Pfam" id="PF24973">
    <property type="entry name" value="EGF_LMN_ATRN"/>
    <property type="match status" value="2"/>
</dbReference>
<accession>A0AAN8JK91</accession>
<keyword evidence="8" id="KW-0130">Cell adhesion</keyword>
<feature type="domain" description="Laminin IV type B" evidence="17">
    <location>
        <begin position="548"/>
        <end position="760"/>
    </location>
</feature>
<name>A0AAN8JK91_PATCE</name>
<feature type="domain" description="Laminin EGF-like" evidence="16">
    <location>
        <begin position="968"/>
        <end position="1019"/>
    </location>
</feature>
<feature type="disulfide bond" evidence="13">
    <location>
        <begin position="365"/>
        <end position="374"/>
    </location>
</feature>
<keyword evidence="4" id="KW-0272">Extracellular matrix</keyword>
<dbReference type="Pfam" id="PF00053">
    <property type="entry name" value="EGF_laminin"/>
    <property type="match status" value="10"/>
</dbReference>
<feature type="disulfide bond" evidence="13">
    <location>
        <begin position="428"/>
        <end position="437"/>
    </location>
</feature>
<dbReference type="FunFam" id="2.10.25.10:FF:000130">
    <property type="entry name" value="Laminin subunit beta 1"/>
    <property type="match status" value="1"/>
</dbReference>
<keyword evidence="5 15" id="KW-0732">Signal</keyword>
<evidence type="ECO:0000256" key="9">
    <source>
        <dbReference type="ARBA" id="ARBA00023054"/>
    </source>
</evidence>
<keyword evidence="7" id="KW-0084">Basement membrane</keyword>
<dbReference type="Gene3D" id="2.10.25.10">
    <property type="entry name" value="Laminin"/>
    <property type="match status" value="11"/>
</dbReference>
<dbReference type="GO" id="GO:0005608">
    <property type="term" value="C:laminin-3 complex"/>
    <property type="evidence" value="ECO:0007669"/>
    <property type="project" value="UniProtKB-ARBA"/>
</dbReference>
<protein>
    <recommendedName>
        <fullName evidence="21">Laminin subunit beta-1</fullName>
    </recommendedName>
</protein>
<comment type="subcellular location">
    <subcellularLocation>
        <location evidence="2">Secreted</location>
        <location evidence="2">Extracellular space</location>
        <location evidence="2">Extracellular matrix</location>
        <location evidence="2">Basement membrane</location>
    </subcellularLocation>
</comment>
<dbReference type="InterPro" id="IPR000742">
    <property type="entry name" value="EGF"/>
</dbReference>
<feature type="coiled-coil region" evidence="14">
    <location>
        <begin position="1585"/>
        <end position="1682"/>
    </location>
</feature>
<dbReference type="GO" id="GO:0034446">
    <property type="term" value="P:substrate adhesion-dependent cell spreading"/>
    <property type="evidence" value="ECO:0007669"/>
    <property type="project" value="TreeGrafter"/>
</dbReference>
<dbReference type="InterPro" id="IPR002049">
    <property type="entry name" value="LE_dom"/>
</dbReference>
<dbReference type="SMART" id="SM00181">
    <property type="entry name" value="EGF"/>
    <property type="match status" value="7"/>
</dbReference>
<dbReference type="PROSITE" id="PS51116">
    <property type="entry name" value="LAMININ_IVB"/>
    <property type="match status" value="1"/>
</dbReference>
<feature type="disulfide bond" evidence="13">
    <location>
        <begin position="879"/>
        <end position="888"/>
    </location>
</feature>
<feature type="disulfide bond" evidence="13">
    <location>
        <begin position="1140"/>
        <end position="1149"/>
    </location>
</feature>
<feature type="domain" description="Laminin EGF-like" evidence="16">
    <location>
        <begin position="1071"/>
        <end position="1118"/>
    </location>
</feature>
<dbReference type="PANTHER" id="PTHR10574">
    <property type="entry name" value="NETRIN/LAMININ-RELATED"/>
    <property type="match status" value="1"/>
</dbReference>
<keyword evidence="6" id="KW-0677">Repeat</keyword>
<feature type="disulfide bond" evidence="13">
    <location>
        <begin position="509"/>
        <end position="521"/>
    </location>
</feature>
<feature type="disulfide bond" evidence="13">
    <location>
        <begin position="492"/>
        <end position="506"/>
    </location>
</feature>
<feature type="chain" id="PRO_5042998089" description="Laminin subunit beta-1" evidence="15">
    <location>
        <begin position="25"/>
        <end position="1763"/>
    </location>
</feature>
<dbReference type="SUPFAM" id="SSF57196">
    <property type="entry name" value="EGF/Laminin"/>
    <property type="match status" value="13"/>
</dbReference>
<dbReference type="FunFam" id="2.10.25.10:FF:000333">
    <property type="entry name" value="netrin-4 isoform X2"/>
    <property type="match status" value="1"/>
</dbReference>
<dbReference type="Pfam" id="PF21199">
    <property type="entry name" value="LAMININ_IV_B"/>
    <property type="match status" value="1"/>
</dbReference>
<evidence type="ECO:0000256" key="13">
    <source>
        <dbReference type="PROSITE-ProRule" id="PRU00460"/>
    </source>
</evidence>
<evidence type="ECO:0000256" key="4">
    <source>
        <dbReference type="ARBA" id="ARBA00022530"/>
    </source>
</evidence>
<evidence type="ECO:0000256" key="12">
    <source>
        <dbReference type="ARBA" id="ARBA00023292"/>
    </source>
</evidence>
<dbReference type="GO" id="GO:0007411">
    <property type="term" value="P:axon guidance"/>
    <property type="evidence" value="ECO:0007669"/>
    <property type="project" value="TreeGrafter"/>
</dbReference>
<evidence type="ECO:0000256" key="14">
    <source>
        <dbReference type="SAM" id="Coils"/>
    </source>
</evidence>
<evidence type="ECO:0008006" key="21">
    <source>
        <dbReference type="Google" id="ProtNLM"/>
    </source>
</evidence>
<dbReference type="GO" id="GO:0009887">
    <property type="term" value="P:animal organ morphogenesis"/>
    <property type="evidence" value="ECO:0007669"/>
    <property type="project" value="TreeGrafter"/>
</dbReference>
<dbReference type="FunFam" id="2.170.300.10:FF:000001">
    <property type="entry name" value="Laminin subunit beta-1"/>
    <property type="match status" value="1"/>
</dbReference>
<evidence type="ECO:0000256" key="7">
    <source>
        <dbReference type="ARBA" id="ARBA00022869"/>
    </source>
</evidence>
<evidence type="ECO:0000259" key="16">
    <source>
        <dbReference type="PROSITE" id="PS50027"/>
    </source>
</evidence>
<feature type="disulfide bond" evidence="13">
    <location>
        <begin position="1121"/>
        <end position="1138"/>
    </location>
</feature>
<dbReference type="FunFam" id="2.10.25.10:FF:000084">
    <property type="entry name" value="Laminin subunit alpha 3"/>
    <property type="match status" value="1"/>
</dbReference>
<dbReference type="PROSITE" id="PS50027">
    <property type="entry name" value="EGF_LAM_2"/>
    <property type="match status" value="10"/>
</dbReference>
<dbReference type="InterPro" id="IPR013015">
    <property type="entry name" value="Laminin_IV_B"/>
</dbReference>
<comment type="function">
    <text evidence="1">Binding to cells via a high affinity receptor, laminin is thought to mediate the attachment, migration and organization of cells into tissues during embryonic development by interacting with other extracellular matrix components.</text>
</comment>
<feature type="domain" description="Laminin N-terminal" evidence="18">
    <location>
        <begin position="33"/>
        <end position="271"/>
    </location>
</feature>
<dbReference type="PROSITE" id="PS01248">
    <property type="entry name" value="EGF_LAM_1"/>
    <property type="match status" value="4"/>
</dbReference>
<evidence type="ECO:0000313" key="20">
    <source>
        <dbReference type="Proteomes" id="UP001347796"/>
    </source>
</evidence>
<sequence length="1763" mass="196375">MVSFQMDQIFLILSVACLLRGVSGQGRQRSRCEQGSCYPATGDLLIGREKYLYASSTCGSDRPERYCVVSYLEKDTKCFQCDSRQPWREGFNDRSHQIENIVSSFKERRNRWWQAKNGEKNVYIQLDLEAEFHFTHLIMTFKTFRPKALLIERSYDFGKTWKVYRYFAQDCARSFPEIPRGPVRSLTDVICVQRYSAETPSTEGEVIFRVLPPFIRVADPYSEKVQDLLKLTNLRVNFTELHTLGDTLLDSRPEIIEKYYYSMYDMTVRGSCSCYGHASRCLPVPGYDSRPDMVHGQCECTHNTRGLNCEMCEEFYNDLPWRPARQNQPNSCKRCNCNNHASKCHFDPAVFEATGRKSGGVCDDCQHNTMGRNCQECKVYFYQDPNRDIRDPEVCQPCDCDPSGSERNGECDSRTDELRGEEAGRCYCKRHVKGHRCDKCADNYWNLKDTNPEGCEACTCNPIGTIGDFGCDQVSGLCRCKRYVSGRNCDVCDRGFYGLSAKAYGCDPCDCDIGGSLSETCDQGSGQCQCRPNIIGRRCDQPLPGYYYAGLDYYLYEGEHGRGSGNARVYLREPVQEGRNYWTGTGYMLLTEGDSVEVMLDNIDFPMYYDVVLRYDPRMPDAWSDVRVTVIRDEPIDPLGLCARYDPADDVKNIRLQPSNRFMSVSPPTCLEPGKKYTIRLDLNRYKEGETTPQATVLLDSIVLVPNTDSVPIFQGPGLPLYLKNQFLRYRCDKIQLGSLQSNIPDECKKHYFSISAVLHGEALGCDCDLTGSVSRECEQLGGQCQCKTNVVGRRCDQCAPGTYNFGPNGCTPCNCNDMGALDNFCNATSGQCLCMNNIGSRTCDICIPGNWGFPQCRACQCNGNADTCDNLSGRCINCRDFTQGEQCDRCLDFYYGEPRGGRIPCQPCMCPGGPNSALNHADSCSLDPRSRSFVCDCKPGYLRPSCDQCEENYYGNPLAEDGSCERCVCNNNIDFETPGSCDSSSGECLKCLYNTEGFNCEVCQDGYYGDATQQSCKRCVCSSLGTDVSHGECDRSNGQCPCLPNVIGQECDRCAAGYFNLSSGVGCSPCSCDPTGSFSLECNQIDGQCECREDRGGRTCGDCADFLWGDPRDQCYDCACDRRGSASLQCERRTGQCECVRGVTGLKCDRCARGTTGTLPYCVPCGECFDNWDKIITDLKDQTRSLVDQASNIQSTGAIKAFETEFRQMQANINEIQSIISSSNLTQVDVRDIETMLDYIRQNLTDNSRSLNNVDDELSNTTARVQIGNNRIAILQQQVASLKQLAQGLRANATDIQARDVEGALNITRQAERRSQEAQRKVDGTAPIIADSERTRKRVEDLIAQNGANFNENLKRNQDDLDDLDNKVTSLGGRISDLNNLVCGKPGAPCDVFCGGGGCGECGGSNCGDGAVTKAESALDLANQAAEILKIKEMEADDLLADVQETKTGAEEAKADAQMAYDVAVNAKNQSEIARNDLEGLLNRIRDFLKPLKANPDDIKKIADEVLDMSISLTPQQIQDLADKINKTIQGLVNIDNILNDTRDDLAKAQQLKQRADNASLDASAILNTAEDVLNALKGAKVAQEEADKAIKQADQDISDAESDLTMIESETASAGDKSNVSMNILMKLKERLNNLRLKYTENELNVKRAEEAVNMAIELANKAERDADELSKKYQDASSQLNSNFGSTSDSVTRAKKLMERADTLAKNTQDKYLKLKKIQEEFDQNQKTLIELSDLIDKLNARMDEYLVNIQDKAKYYRDC</sequence>
<evidence type="ECO:0000313" key="19">
    <source>
        <dbReference type="EMBL" id="KAK6176840.1"/>
    </source>
</evidence>
<comment type="caution">
    <text evidence="13">Lacks conserved residue(s) required for the propagation of feature annotation.</text>
</comment>
<dbReference type="FunFam" id="2.10.25.10:FF:000209">
    <property type="entry name" value="Laminin subunit alpha 5"/>
    <property type="match status" value="1"/>
</dbReference>
<evidence type="ECO:0000256" key="2">
    <source>
        <dbReference type="ARBA" id="ARBA00004302"/>
    </source>
</evidence>
<feature type="domain" description="Laminin EGF-like" evidence="16">
    <location>
        <begin position="509"/>
        <end position="555"/>
    </location>
</feature>
<dbReference type="FunFam" id="2.10.25.10:FF:000135">
    <property type="entry name" value="Laminin subunit beta 4"/>
    <property type="match status" value="2"/>
</dbReference>
<dbReference type="Pfam" id="PF00055">
    <property type="entry name" value="Laminin_N"/>
    <property type="match status" value="1"/>
</dbReference>
<dbReference type="GO" id="GO:0016477">
    <property type="term" value="P:cell migration"/>
    <property type="evidence" value="ECO:0007669"/>
    <property type="project" value="TreeGrafter"/>
</dbReference>
<reference evidence="19 20" key="1">
    <citation type="submission" date="2024-01" db="EMBL/GenBank/DDBJ databases">
        <title>The genome of the rayed Mediterranean limpet Patella caerulea (Linnaeus, 1758).</title>
        <authorList>
            <person name="Anh-Thu Weber A."/>
            <person name="Halstead-Nussloch G."/>
        </authorList>
    </citation>
    <scope>NUCLEOTIDE SEQUENCE [LARGE SCALE GENOMIC DNA]</scope>
    <source>
        <strain evidence="19">AATW-2023a</strain>
        <tissue evidence="19">Whole specimen</tissue>
    </source>
</reference>
<feature type="domain" description="Laminin EGF-like" evidence="16">
    <location>
        <begin position="766"/>
        <end position="813"/>
    </location>
</feature>
<dbReference type="InterPro" id="IPR008211">
    <property type="entry name" value="Laminin_N"/>
</dbReference>
<dbReference type="CDD" id="cd22302">
    <property type="entry name" value="cc_DmLAMB1-like_C"/>
    <property type="match status" value="1"/>
</dbReference>
<feature type="disulfide bond" evidence="13">
    <location>
        <begin position="992"/>
        <end position="1001"/>
    </location>
</feature>
<organism evidence="19 20">
    <name type="scientific">Patella caerulea</name>
    <name type="common">Rayed Mediterranean limpet</name>
    <dbReference type="NCBI Taxonomy" id="87958"/>
    <lineage>
        <taxon>Eukaryota</taxon>
        <taxon>Metazoa</taxon>
        <taxon>Spiralia</taxon>
        <taxon>Lophotrochozoa</taxon>
        <taxon>Mollusca</taxon>
        <taxon>Gastropoda</taxon>
        <taxon>Patellogastropoda</taxon>
        <taxon>Patelloidea</taxon>
        <taxon>Patellidae</taxon>
        <taxon>Patella</taxon>
    </lineage>
</organism>
<evidence type="ECO:0000256" key="1">
    <source>
        <dbReference type="ARBA" id="ARBA00002418"/>
    </source>
</evidence>
<feature type="disulfide bond" evidence="13">
    <location>
        <begin position="787"/>
        <end position="796"/>
    </location>
</feature>
<dbReference type="FunFam" id="2.10.25.10:FF:000280">
    <property type="entry name" value="Laminin subunit beta 4"/>
    <property type="match status" value="1"/>
</dbReference>
<dbReference type="FunFam" id="2.10.25.10:FF:000011">
    <property type="entry name" value="Cadherin EGF LAG seven-pass G-type receptor"/>
    <property type="match status" value="1"/>
</dbReference>
<dbReference type="EMBL" id="JAZGQO010000010">
    <property type="protein sequence ID" value="KAK6176840.1"/>
    <property type="molecule type" value="Genomic_DNA"/>
</dbReference>
<keyword evidence="20" id="KW-1185">Reference proteome</keyword>
<dbReference type="Gene3D" id="2.170.300.10">
    <property type="entry name" value="Tie2 ligand-binding domain superfamily"/>
    <property type="match status" value="1"/>
</dbReference>
<feature type="disulfide bond" evidence="13">
    <location>
        <begin position="530"/>
        <end position="539"/>
    </location>
</feature>
<evidence type="ECO:0000256" key="10">
    <source>
        <dbReference type="ARBA" id="ARBA00023157"/>
    </source>
</evidence>
<feature type="domain" description="Laminin EGF-like" evidence="16">
    <location>
        <begin position="860"/>
        <end position="908"/>
    </location>
</feature>
<feature type="disulfide bond" evidence="13">
    <location>
        <begin position="511"/>
        <end position="528"/>
    </location>
</feature>
<dbReference type="Proteomes" id="UP001347796">
    <property type="component" value="Unassembled WGS sequence"/>
</dbReference>
<keyword evidence="10 13" id="KW-1015">Disulfide bond</keyword>
<dbReference type="PROSITE" id="PS51117">
    <property type="entry name" value="LAMININ_NTER"/>
    <property type="match status" value="1"/>
</dbReference>
<keyword evidence="3" id="KW-0964">Secreted</keyword>
<evidence type="ECO:0000259" key="17">
    <source>
        <dbReference type="PROSITE" id="PS51116"/>
    </source>
</evidence>
<dbReference type="Gene3D" id="2.60.120.260">
    <property type="entry name" value="Galactose-binding domain-like"/>
    <property type="match status" value="1"/>
</dbReference>
<keyword evidence="12 13" id="KW-0424">Laminin EGF-like domain</keyword>